<dbReference type="Gene3D" id="3.10.580.10">
    <property type="entry name" value="CBS-domain"/>
    <property type="match status" value="1"/>
</dbReference>
<protein>
    <submittedName>
        <fullName evidence="4">Inosine-5-monophosphate dehydrogenase</fullName>
    </submittedName>
</protein>
<dbReference type="SUPFAM" id="SSF54631">
    <property type="entry name" value="CBS-domain pair"/>
    <property type="match status" value="1"/>
</dbReference>
<dbReference type="PATRIC" id="fig|401562.3.peg.2170"/>
<evidence type="ECO:0000313" key="5">
    <source>
        <dbReference type="Proteomes" id="UP000078272"/>
    </source>
</evidence>
<dbReference type="PANTHER" id="PTHR43080">
    <property type="entry name" value="CBS DOMAIN-CONTAINING PROTEIN CBSX3, MITOCHONDRIAL"/>
    <property type="match status" value="1"/>
</dbReference>
<keyword evidence="1 2" id="KW-0129">CBS domain</keyword>
<proteinExistence type="predicted"/>
<dbReference type="Pfam" id="PF00571">
    <property type="entry name" value="CBS"/>
    <property type="match status" value="2"/>
</dbReference>
<reference evidence="4 5" key="1">
    <citation type="journal article" date="2016" name="Front. Microbiol.">
        <title>Genomic Resource of Rice Seed Associated Bacteria.</title>
        <authorList>
            <person name="Midha S."/>
            <person name="Bansal K."/>
            <person name="Sharma S."/>
            <person name="Kumar N."/>
            <person name="Patil P.P."/>
            <person name="Chaudhry V."/>
            <person name="Patil P.B."/>
        </authorList>
    </citation>
    <scope>NUCLEOTIDE SEQUENCE [LARGE SCALE GENOMIC DNA]</scope>
    <source>
        <strain evidence="4 5">NS226</strain>
    </source>
</reference>
<dbReference type="InterPro" id="IPR046342">
    <property type="entry name" value="CBS_dom_sf"/>
</dbReference>
<evidence type="ECO:0000256" key="1">
    <source>
        <dbReference type="ARBA" id="ARBA00023122"/>
    </source>
</evidence>
<dbReference type="InterPro" id="IPR000644">
    <property type="entry name" value="CBS_dom"/>
</dbReference>
<dbReference type="EMBL" id="LDPZ01000024">
    <property type="protein sequence ID" value="KTQ95204.1"/>
    <property type="molecule type" value="Genomic_DNA"/>
</dbReference>
<feature type="domain" description="CBS" evidence="3">
    <location>
        <begin position="76"/>
        <end position="131"/>
    </location>
</feature>
<dbReference type="AlphaFoldDB" id="A0A175R6S9"/>
<comment type="caution">
    <text evidence="4">The sequence shown here is derived from an EMBL/GenBank/DDBJ whole genome shotgun (WGS) entry which is preliminary data.</text>
</comment>
<dbReference type="SMART" id="SM00116">
    <property type="entry name" value="CBS"/>
    <property type="match status" value="2"/>
</dbReference>
<dbReference type="STRING" id="401562.NS365_21715"/>
<sequence length="144" mass="15826">MTVQTILEAKGRDVATVDPSHSLAEVIEHLHERRIGALIALDADNRLLGLISERDIVRLLAEHGAEALSQSVGDVMTRQLVTIDEAATIDDAMGLMTRGRFRHLPVVRDGRCVGIISIGDVVKRRIEDAEREAEDLKTYIHAGV</sequence>
<dbReference type="Proteomes" id="UP000078272">
    <property type="component" value="Unassembled WGS sequence"/>
</dbReference>
<evidence type="ECO:0000313" key="4">
    <source>
        <dbReference type="EMBL" id="KTQ95204.1"/>
    </source>
</evidence>
<dbReference type="InterPro" id="IPR051257">
    <property type="entry name" value="Diverse_CBS-Domain"/>
</dbReference>
<name>A0A175R6S9_9HYPH</name>
<dbReference type="RefSeq" id="WP_058635420.1">
    <property type="nucleotide sequence ID" value="NZ_LDPZ01000024.1"/>
</dbReference>
<organism evidence="4 5">
    <name type="scientific">Aureimonas ureilytica</name>
    <dbReference type="NCBI Taxonomy" id="401562"/>
    <lineage>
        <taxon>Bacteria</taxon>
        <taxon>Pseudomonadati</taxon>
        <taxon>Pseudomonadota</taxon>
        <taxon>Alphaproteobacteria</taxon>
        <taxon>Hyphomicrobiales</taxon>
        <taxon>Aurantimonadaceae</taxon>
        <taxon>Aureimonas</taxon>
    </lineage>
</organism>
<accession>A0A175R6S9</accession>
<dbReference type="CDD" id="cd04623">
    <property type="entry name" value="CBS_pair_bac_euk"/>
    <property type="match status" value="1"/>
</dbReference>
<gene>
    <name evidence="4" type="ORF">NS226_12995</name>
</gene>
<dbReference type="OrthoDB" id="9807125at2"/>
<evidence type="ECO:0000256" key="2">
    <source>
        <dbReference type="PROSITE-ProRule" id="PRU00703"/>
    </source>
</evidence>
<dbReference type="PROSITE" id="PS51371">
    <property type="entry name" value="CBS"/>
    <property type="match status" value="2"/>
</dbReference>
<dbReference type="InterPro" id="IPR044725">
    <property type="entry name" value="CBSX3_CBS_dom"/>
</dbReference>
<dbReference type="PANTHER" id="PTHR43080:SF2">
    <property type="entry name" value="CBS DOMAIN-CONTAINING PROTEIN"/>
    <property type="match status" value="1"/>
</dbReference>
<evidence type="ECO:0000259" key="3">
    <source>
        <dbReference type="PROSITE" id="PS51371"/>
    </source>
</evidence>
<feature type="domain" description="CBS" evidence="3">
    <location>
        <begin position="10"/>
        <end position="66"/>
    </location>
</feature>